<dbReference type="GeneID" id="35436277"/>
<evidence type="ECO:0000313" key="2">
    <source>
        <dbReference type="EMBL" id="PHZ14052.1"/>
    </source>
</evidence>
<feature type="compositionally biased region" description="Basic and acidic residues" evidence="1">
    <location>
        <begin position="19"/>
        <end position="33"/>
    </location>
</feature>
<gene>
    <name evidence="2" type="ORF">RHIMIDRAFT_113682</name>
</gene>
<feature type="region of interest" description="Disordered" evidence="1">
    <location>
        <begin position="1"/>
        <end position="33"/>
    </location>
</feature>
<keyword evidence="3" id="KW-1185">Reference proteome</keyword>
<evidence type="ECO:0000256" key="1">
    <source>
        <dbReference type="SAM" id="MobiDB-lite"/>
    </source>
</evidence>
<feature type="compositionally biased region" description="Low complexity" evidence="1">
    <location>
        <begin position="9"/>
        <end position="18"/>
    </location>
</feature>
<dbReference type="RefSeq" id="XP_023467760.1">
    <property type="nucleotide sequence ID" value="XM_023605287.1"/>
</dbReference>
<evidence type="ECO:0000313" key="3">
    <source>
        <dbReference type="Proteomes" id="UP000242254"/>
    </source>
</evidence>
<dbReference type="Proteomes" id="UP000242254">
    <property type="component" value="Unassembled WGS sequence"/>
</dbReference>
<proteinExistence type="predicted"/>
<accession>A0A2G4SZ49</accession>
<organism evidence="2 3">
    <name type="scientific">Rhizopus microsporus ATCC 52813</name>
    <dbReference type="NCBI Taxonomy" id="1340429"/>
    <lineage>
        <taxon>Eukaryota</taxon>
        <taxon>Fungi</taxon>
        <taxon>Fungi incertae sedis</taxon>
        <taxon>Mucoromycota</taxon>
        <taxon>Mucoromycotina</taxon>
        <taxon>Mucoromycetes</taxon>
        <taxon>Mucorales</taxon>
        <taxon>Mucorineae</taxon>
        <taxon>Rhizopodaceae</taxon>
        <taxon>Rhizopus</taxon>
    </lineage>
</organism>
<sequence>MSSTKVMLSKKSISSTSSRDNEADLKRQLLENQKDRMQHVRNKPKLNRVRETQLQPDKIMECKQELQSYRIFLYKLDFASESALSRQIKKLGAVGIYAFWYQ</sequence>
<protein>
    <submittedName>
        <fullName evidence="2">Uncharacterized protein</fullName>
    </submittedName>
</protein>
<dbReference type="AlphaFoldDB" id="A0A2G4SZ49"/>
<dbReference type="EMBL" id="KZ303846">
    <property type="protein sequence ID" value="PHZ14052.1"/>
    <property type="molecule type" value="Genomic_DNA"/>
</dbReference>
<name>A0A2G4SZ49_RHIZD</name>
<reference evidence="2 3" key="1">
    <citation type="journal article" date="2016" name="Proc. Natl. Acad. Sci. U.S.A.">
        <title>Lipid metabolic changes in an early divergent fungus govern the establishment of a mutualistic symbiosis with endobacteria.</title>
        <authorList>
            <person name="Lastovetsky O.A."/>
            <person name="Gaspar M.L."/>
            <person name="Mondo S.J."/>
            <person name="LaButti K.M."/>
            <person name="Sandor L."/>
            <person name="Grigoriev I.V."/>
            <person name="Henry S.A."/>
            <person name="Pawlowska T.E."/>
        </authorList>
    </citation>
    <scope>NUCLEOTIDE SEQUENCE [LARGE SCALE GENOMIC DNA]</scope>
    <source>
        <strain evidence="2 3">ATCC 52813</strain>
    </source>
</reference>